<feature type="transmembrane region" description="Helical" evidence="1">
    <location>
        <begin position="111"/>
        <end position="130"/>
    </location>
</feature>
<keyword evidence="1" id="KW-0812">Transmembrane</keyword>
<feature type="transmembrane region" description="Helical" evidence="1">
    <location>
        <begin position="20"/>
        <end position="39"/>
    </location>
</feature>
<dbReference type="EMBL" id="AP024145">
    <property type="protein sequence ID" value="BCM83570.1"/>
    <property type="molecule type" value="Genomic_DNA"/>
</dbReference>
<organism evidence="2 3">
    <name type="scientific">Methylobacterium indicum</name>
    <dbReference type="NCBI Taxonomy" id="1775910"/>
    <lineage>
        <taxon>Bacteria</taxon>
        <taxon>Pseudomonadati</taxon>
        <taxon>Pseudomonadota</taxon>
        <taxon>Alphaproteobacteria</taxon>
        <taxon>Hyphomicrobiales</taxon>
        <taxon>Methylobacteriaceae</taxon>
        <taxon>Methylobacterium</taxon>
    </lineage>
</organism>
<dbReference type="RefSeq" id="WP_207182574.1">
    <property type="nucleotide sequence ID" value="NZ_AP024145.1"/>
</dbReference>
<dbReference type="KEGG" id="mind:mvi_20310"/>
<evidence type="ECO:0000313" key="3">
    <source>
        <dbReference type="Proteomes" id="UP000663508"/>
    </source>
</evidence>
<protein>
    <submittedName>
        <fullName evidence="2">Uncharacterized protein</fullName>
    </submittedName>
</protein>
<name>A0A8H9C6P1_9HYPH</name>
<sequence>MRTIRVIPTVYTPARDLEWCAAAMAFAFGLVLALPGNTFSTGAHWLRFAAIMPEGGWAFMMVSLALVRMAALTINGRWRRTPLLRAICAVLGAAVWGYVALLMYAPFAGGIQTGVGVYTVAALADIWSAYRSGRDIPVAARVHAWMRDNPPAPLPRGFVP</sequence>
<keyword evidence="1" id="KW-1133">Transmembrane helix</keyword>
<evidence type="ECO:0000256" key="1">
    <source>
        <dbReference type="SAM" id="Phobius"/>
    </source>
</evidence>
<proteinExistence type="predicted"/>
<reference evidence="2" key="1">
    <citation type="submission" date="2020-11" db="EMBL/GenBank/DDBJ databases">
        <title>Complete genome sequence of a novel pathogenic Methylobacterium strain isolated from rice in Vietnam.</title>
        <authorList>
            <person name="Lai K."/>
            <person name="Okazaki S."/>
            <person name="Higashi K."/>
            <person name="Mori H."/>
            <person name="Toyoda A."/>
            <person name="Kurokawa K."/>
        </authorList>
    </citation>
    <scope>NUCLEOTIDE SEQUENCE</scope>
    <source>
        <strain evidence="2">VL1</strain>
    </source>
</reference>
<feature type="transmembrane region" description="Helical" evidence="1">
    <location>
        <begin position="83"/>
        <end position="105"/>
    </location>
</feature>
<dbReference type="AlphaFoldDB" id="A0A8H9C6P1"/>
<accession>A0A8H9C6P1</accession>
<gene>
    <name evidence="2" type="ORF">mvi_20310</name>
</gene>
<evidence type="ECO:0000313" key="2">
    <source>
        <dbReference type="EMBL" id="BCM83570.1"/>
    </source>
</evidence>
<dbReference type="Proteomes" id="UP000663508">
    <property type="component" value="Chromosome"/>
</dbReference>
<feature type="transmembrane region" description="Helical" evidence="1">
    <location>
        <begin position="45"/>
        <end position="71"/>
    </location>
</feature>
<keyword evidence="1" id="KW-0472">Membrane</keyword>